<sequence length="252" mass="28093">MAAPSTPTSAWVRRFHPEPEAATQVICFPHAGGSATFYFPVAQALSPAVDVLAIQYPGRQDRRVEPCIDDMDTLADLVSEELRPWLDRPFTLFGHSMGATLAFEVALRLERSGHTALGLFASGRRAPSRHRDEQVHLATDERLISEIKRLEGTESRVFEDEEIVRMILPAVRSDYRAAESYRYRPGPALSCPVTALTGDRDPHVTLDEAEAWREHTTGPFRLRVFPGGHFFLNSHAQAVMREITGLIDGSSE</sequence>
<dbReference type="SMART" id="SM00824">
    <property type="entry name" value="PKS_TE"/>
    <property type="match status" value="1"/>
</dbReference>
<organism evidence="4">
    <name type="scientific">Streptomyces antibioticus</name>
    <dbReference type="NCBI Taxonomy" id="1890"/>
    <lineage>
        <taxon>Bacteria</taxon>
        <taxon>Bacillati</taxon>
        <taxon>Actinomycetota</taxon>
        <taxon>Actinomycetes</taxon>
        <taxon>Kitasatosporales</taxon>
        <taxon>Streptomycetaceae</taxon>
        <taxon>Streptomyces</taxon>
    </lineage>
</organism>
<accession>C5HV03</accession>
<evidence type="ECO:0000256" key="1">
    <source>
        <dbReference type="ARBA" id="ARBA00007169"/>
    </source>
</evidence>
<evidence type="ECO:0000313" key="4">
    <source>
        <dbReference type="EMBL" id="ACN69977.1"/>
    </source>
</evidence>
<dbReference type="GO" id="GO:0008610">
    <property type="term" value="P:lipid biosynthetic process"/>
    <property type="evidence" value="ECO:0007669"/>
    <property type="project" value="TreeGrafter"/>
</dbReference>
<dbReference type="Gene3D" id="3.40.50.1820">
    <property type="entry name" value="alpha/beta hydrolase"/>
    <property type="match status" value="1"/>
</dbReference>
<evidence type="ECO:0000259" key="3">
    <source>
        <dbReference type="SMART" id="SM00824"/>
    </source>
</evidence>
<gene>
    <name evidence="4" type="primary">idmA</name>
</gene>
<dbReference type="PANTHER" id="PTHR11487:SF0">
    <property type="entry name" value="S-ACYL FATTY ACID SYNTHASE THIOESTERASE, MEDIUM CHAIN"/>
    <property type="match status" value="1"/>
</dbReference>
<dbReference type="InterPro" id="IPR001031">
    <property type="entry name" value="Thioesterase"/>
</dbReference>
<dbReference type="AlphaFoldDB" id="C5HV03"/>
<dbReference type="InterPro" id="IPR020802">
    <property type="entry name" value="TesA-like"/>
</dbReference>
<keyword evidence="2" id="KW-0378">Hydrolase</keyword>
<comment type="similarity">
    <text evidence="1">Belongs to the thioesterase family.</text>
</comment>
<name>C5HV03_STRAT</name>
<dbReference type="InterPro" id="IPR012223">
    <property type="entry name" value="TEII"/>
</dbReference>
<dbReference type="PANTHER" id="PTHR11487">
    <property type="entry name" value="THIOESTERASE"/>
    <property type="match status" value="1"/>
</dbReference>
<protein>
    <submittedName>
        <fullName evidence="4">Type II thioesterase</fullName>
    </submittedName>
</protein>
<reference evidence="4" key="1">
    <citation type="journal article" date="2009" name="ChemBioChem">
        <title>Analysis of the indanomycin biosynthetic gene cluster from Streptomyces antibioticus NRRL 8167.</title>
        <authorList>
            <person name="Kelly W.L."/>
            <person name="Li C."/>
            <person name="Roege K.E."/>
        </authorList>
    </citation>
    <scope>NUCLEOTIDE SEQUENCE</scope>
    <source>
        <strain evidence="4">NRRL8167</strain>
    </source>
</reference>
<proteinExistence type="inferred from homology"/>
<dbReference type="Pfam" id="PF00975">
    <property type="entry name" value="Thioesterase"/>
    <property type="match status" value="1"/>
</dbReference>
<feature type="domain" description="Thioesterase TesA-like" evidence="3">
    <location>
        <begin position="26"/>
        <end position="247"/>
    </location>
</feature>
<evidence type="ECO:0000256" key="2">
    <source>
        <dbReference type="ARBA" id="ARBA00022801"/>
    </source>
</evidence>
<dbReference type="InterPro" id="IPR029058">
    <property type="entry name" value="AB_hydrolase_fold"/>
</dbReference>
<dbReference type="GO" id="GO:0016787">
    <property type="term" value="F:hydrolase activity"/>
    <property type="evidence" value="ECO:0007669"/>
    <property type="project" value="UniProtKB-KW"/>
</dbReference>
<dbReference type="EMBL" id="FJ545274">
    <property type="protein sequence ID" value="ACN69977.1"/>
    <property type="molecule type" value="Genomic_DNA"/>
</dbReference>
<dbReference type="SUPFAM" id="SSF53474">
    <property type="entry name" value="alpha/beta-Hydrolases"/>
    <property type="match status" value="1"/>
</dbReference>